<dbReference type="KEGG" id="tuz:TUZN_0846"/>
<evidence type="ECO:0000313" key="4">
    <source>
        <dbReference type="Proteomes" id="UP000008138"/>
    </source>
</evidence>
<name>F2L5G1_THEU7</name>
<sequence length="511" mass="56522">MRAVPALLALAALALATATPISHVVIVVEENRAFDNLFGLYPFGCPPIVNNITLSVMWPYGLYDNYSQLEHSCAEIPWISVPEIPWAPWLGQRHPRYAGSAVEENPTEGWAQYHGDYWFGEPVGFVFYSGPQSLEYLSYQQVWPLWDLAEEYVLADAFFAPVLGLTDPNRVADLIGRPPGFYTDSAVGVVPFEQSVMYQLEKAGVSWGYYVYGYRGGVPYPLTAFSGAERYVGHYGDYGDFLARLGNCSIPAVSWVMFFGGSSDEYDMHPPHNATAGALAVLRLVEAIERSPCWNSTAVFITFDEGGGFYDQVAPPAVDPFGLGQRVPLIIVSPYAKEGYVDNHTMSDYTILAFIDYNWGLPYLTPEVANSDLQGLLDAFNFSAPPRPPLEPSNWTYPLPLQYPVHYGYIAAVPKYATYADVYRAPGLDALPWLTAALLALTAAWAVSRRRPLAYAAAAISAVEAPLSAYIYYAWPMYQFIAQYYVAVSGLALGGLALWTLGRTARRLRRG</sequence>
<dbReference type="HOGENOM" id="CLU_038122_0_0_2"/>
<protein>
    <submittedName>
        <fullName evidence="3">Acid phosphatase, putative (AcpA)</fullName>
    </submittedName>
</protein>
<dbReference type="STRING" id="999630.TUZN_0846"/>
<dbReference type="PANTHER" id="PTHR31956:SF1">
    <property type="entry name" value="NON-SPECIFIC PHOSPHOLIPASE C1"/>
    <property type="match status" value="1"/>
</dbReference>
<organism evidence="3 4">
    <name type="scientific">Thermoproteus uzoniensis (strain 768-20)</name>
    <dbReference type="NCBI Taxonomy" id="999630"/>
    <lineage>
        <taxon>Archaea</taxon>
        <taxon>Thermoproteota</taxon>
        <taxon>Thermoprotei</taxon>
        <taxon>Thermoproteales</taxon>
        <taxon>Thermoproteaceae</taxon>
        <taxon>Thermoproteus</taxon>
    </lineage>
</organism>
<feature type="transmembrane region" description="Helical" evidence="2">
    <location>
        <begin position="430"/>
        <end position="447"/>
    </location>
</feature>
<evidence type="ECO:0000256" key="1">
    <source>
        <dbReference type="ARBA" id="ARBA00022801"/>
    </source>
</evidence>
<dbReference type="Gene3D" id="3.40.720.10">
    <property type="entry name" value="Alkaline Phosphatase, subunit A"/>
    <property type="match status" value="2"/>
</dbReference>
<reference evidence="3 4" key="1">
    <citation type="journal article" date="2011" name="J. Bacteriol.">
        <title>Complete genome sequence of the thermoacidophilic crenarchaeon Thermoproteus uzoniensis 768-20.</title>
        <authorList>
            <person name="Mardanov A.V."/>
            <person name="Gumerov V.M."/>
            <person name="Beletsky A.V."/>
            <person name="Prokofeva M.I."/>
            <person name="Bonch-Osmolovskaya E.A."/>
            <person name="Ravin N.V."/>
            <person name="Skryabin K.G."/>
        </authorList>
    </citation>
    <scope>NUCLEOTIDE SEQUENCE [LARGE SCALE GENOMIC DNA]</scope>
    <source>
        <strain evidence="3 4">768-20</strain>
    </source>
</reference>
<accession>F2L5G1</accession>
<proteinExistence type="predicted"/>
<keyword evidence="2" id="KW-0812">Transmembrane</keyword>
<keyword evidence="4" id="KW-1185">Reference proteome</keyword>
<dbReference type="InterPro" id="IPR007312">
    <property type="entry name" value="Phosphoesterase"/>
</dbReference>
<dbReference type="GeneID" id="10360381"/>
<reference key="2">
    <citation type="submission" date="2011-03" db="EMBL/GenBank/DDBJ databases">
        <title>Complete genome sequence of the thermoacidophilic crenarchaeon Thermoproteus uzoniensis 768-20.</title>
        <authorList>
            <person name="Mardanov A.V."/>
            <person name="Gumerov V.M."/>
            <person name="Beletsky A.V."/>
            <person name="Prokofeva M.I."/>
            <person name="Bonch-Osmolovskaya E.A."/>
            <person name="Ravin N.V."/>
            <person name="Skryabin K.G."/>
        </authorList>
    </citation>
    <scope>NUCLEOTIDE SEQUENCE</scope>
    <source>
        <strain>768-20</strain>
    </source>
</reference>
<evidence type="ECO:0000313" key="3">
    <source>
        <dbReference type="EMBL" id="AEA12332.1"/>
    </source>
</evidence>
<dbReference type="RefSeq" id="WP_013679668.1">
    <property type="nucleotide sequence ID" value="NC_015315.1"/>
</dbReference>
<feature type="transmembrane region" description="Helical" evidence="2">
    <location>
        <begin position="481"/>
        <end position="501"/>
    </location>
</feature>
<dbReference type="GO" id="GO:0042578">
    <property type="term" value="F:phosphoric ester hydrolase activity"/>
    <property type="evidence" value="ECO:0007669"/>
    <property type="project" value="UniProtKB-ARBA"/>
</dbReference>
<dbReference type="PANTHER" id="PTHR31956">
    <property type="entry name" value="NON-SPECIFIC PHOSPHOLIPASE C4-RELATED"/>
    <property type="match status" value="1"/>
</dbReference>
<keyword evidence="2" id="KW-0472">Membrane</keyword>
<dbReference type="eggNOG" id="arCOG05966">
    <property type="taxonomic scope" value="Archaea"/>
</dbReference>
<dbReference type="Proteomes" id="UP000008138">
    <property type="component" value="Chromosome"/>
</dbReference>
<dbReference type="OrthoDB" id="42569at2157"/>
<feature type="transmembrane region" description="Helical" evidence="2">
    <location>
        <begin position="454"/>
        <end position="475"/>
    </location>
</feature>
<keyword evidence="1" id="KW-0378">Hydrolase</keyword>
<dbReference type="Pfam" id="PF04185">
    <property type="entry name" value="Phosphoesterase"/>
    <property type="match status" value="1"/>
</dbReference>
<dbReference type="AlphaFoldDB" id="F2L5G1"/>
<dbReference type="InterPro" id="IPR017850">
    <property type="entry name" value="Alkaline_phosphatase_core_sf"/>
</dbReference>
<evidence type="ECO:0000256" key="2">
    <source>
        <dbReference type="SAM" id="Phobius"/>
    </source>
</evidence>
<dbReference type="SUPFAM" id="SSF53649">
    <property type="entry name" value="Alkaline phosphatase-like"/>
    <property type="match status" value="1"/>
</dbReference>
<gene>
    <name evidence="3" type="ordered locus">TUZN_0846</name>
</gene>
<keyword evidence="2" id="KW-1133">Transmembrane helix</keyword>
<dbReference type="EMBL" id="CP002590">
    <property type="protein sequence ID" value="AEA12332.1"/>
    <property type="molecule type" value="Genomic_DNA"/>
</dbReference>